<dbReference type="InterPro" id="IPR004358">
    <property type="entry name" value="Sig_transdc_His_kin-like_C"/>
</dbReference>
<dbReference type="Pfam" id="PF02518">
    <property type="entry name" value="HATPase_c"/>
    <property type="match status" value="1"/>
</dbReference>
<dbReference type="InterPro" id="IPR003660">
    <property type="entry name" value="HAMP_dom"/>
</dbReference>
<evidence type="ECO:0000256" key="5">
    <source>
        <dbReference type="ARBA" id="ARBA00022679"/>
    </source>
</evidence>
<dbReference type="SUPFAM" id="SSF47384">
    <property type="entry name" value="Homodimeric domain of signal transducing histidine kinase"/>
    <property type="match status" value="1"/>
</dbReference>
<keyword evidence="5" id="KW-0808">Transferase</keyword>
<dbReference type="PROSITE" id="PS50109">
    <property type="entry name" value="HIS_KIN"/>
    <property type="match status" value="1"/>
</dbReference>
<dbReference type="SUPFAM" id="SSF55874">
    <property type="entry name" value="ATPase domain of HSP90 chaperone/DNA topoisomerase II/histidine kinase"/>
    <property type="match status" value="1"/>
</dbReference>
<dbReference type="RefSeq" id="WP_273616585.1">
    <property type="nucleotide sequence ID" value="NZ_CP117417.1"/>
</dbReference>
<dbReference type="Pfam" id="PF00672">
    <property type="entry name" value="HAMP"/>
    <property type="match status" value="1"/>
</dbReference>
<keyword evidence="9" id="KW-1133">Transmembrane helix</keyword>
<feature type="domain" description="Histidine kinase" evidence="10">
    <location>
        <begin position="236"/>
        <end position="436"/>
    </location>
</feature>
<proteinExistence type="predicted"/>
<evidence type="ECO:0000256" key="9">
    <source>
        <dbReference type="SAM" id="Phobius"/>
    </source>
</evidence>
<evidence type="ECO:0000256" key="7">
    <source>
        <dbReference type="ARBA" id="ARBA00022777"/>
    </source>
</evidence>
<evidence type="ECO:0000259" key="10">
    <source>
        <dbReference type="PROSITE" id="PS50109"/>
    </source>
</evidence>
<keyword evidence="6" id="KW-0547">Nucleotide-binding</keyword>
<dbReference type="InterPro" id="IPR036890">
    <property type="entry name" value="HATPase_C_sf"/>
</dbReference>
<comment type="catalytic activity">
    <reaction evidence="1">
        <text>ATP + protein L-histidine = ADP + protein N-phospho-L-histidine.</text>
        <dbReference type="EC" id="2.7.13.3"/>
    </reaction>
</comment>
<dbReference type="Proteomes" id="UP001218231">
    <property type="component" value="Chromosome"/>
</dbReference>
<dbReference type="PRINTS" id="PR00344">
    <property type="entry name" value="BCTRLSENSOR"/>
</dbReference>
<evidence type="ECO:0000256" key="3">
    <source>
        <dbReference type="ARBA" id="ARBA00012438"/>
    </source>
</evidence>
<evidence type="ECO:0000256" key="8">
    <source>
        <dbReference type="ARBA" id="ARBA00022840"/>
    </source>
</evidence>
<dbReference type="PROSITE" id="PS50885">
    <property type="entry name" value="HAMP"/>
    <property type="match status" value="1"/>
</dbReference>
<evidence type="ECO:0000259" key="11">
    <source>
        <dbReference type="PROSITE" id="PS50885"/>
    </source>
</evidence>
<dbReference type="CDD" id="cd06225">
    <property type="entry name" value="HAMP"/>
    <property type="match status" value="1"/>
</dbReference>
<keyword evidence="8 12" id="KW-0067">ATP-binding</keyword>
<evidence type="ECO:0000256" key="2">
    <source>
        <dbReference type="ARBA" id="ARBA00004370"/>
    </source>
</evidence>
<accession>A0ABY7TSZ1</accession>
<dbReference type="GO" id="GO:0005524">
    <property type="term" value="F:ATP binding"/>
    <property type="evidence" value="ECO:0007669"/>
    <property type="project" value="UniProtKB-KW"/>
</dbReference>
<organism evidence="12 13">
    <name type="scientific">Novosphingobium humi</name>
    <dbReference type="NCBI Taxonomy" id="2282397"/>
    <lineage>
        <taxon>Bacteria</taxon>
        <taxon>Pseudomonadati</taxon>
        <taxon>Pseudomonadota</taxon>
        <taxon>Alphaproteobacteria</taxon>
        <taxon>Sphingomonadales</taxon>
        <taxon>Sphingomonadaceae</taxon>
        <taxon>Novosphingobium</taxon>
    </lineage>
</organism>
<dbReference type="SMART" id="SM00304">
    <property type="entry name" value="HAMP"/>
    <property type="match status" value="1"/>
</dbReference>
<evidence type="ECO:0000256" key="6">
    <source>
        <dbReference type="ARBA" id="ARBA00022741"/>
    </source>
</evidence>
<feature type="transmembrane region" description="Helical" evidence="9">
    <location>
        <begin position="12"/>
        <end position="32"/>
    </location>
</feature>
<dbReference type="EC" id="2.7.13.3" evidence="3"/>
<sequence length="437" mass="48124">MKWLHALGLPARMLAILAVVMLVDIGANAILFERANEFALEAEEADSLADDLVVAARLINDTPSARRENLAKELSRPGLKLVWKPQGGERPLAALDLGTMQQQLIAYQPQLNQYRLQLHLAPLHARHEVDGSMVLGDNSLITFHSEARDIFVLRASYLLRIILPTLLLVPLAWFLVFASLRPLRRLVRASRHVGTPHARPIEMDGPAEVRELISAFNAMQRRIDDLLDANTQTMLAIGHDMRTPLARMQLRLDGVPMDADERDALDGDLSEMRDLLASLQDFVALDEPGPAKEPVDLAAMAQTLVDGAQDRGYPAEYEGPDRLIVMARAVSLRRAMSNLIENALHYGGNVMVRVEIEKAGVTLAVEDDGPGIPEEHLGKVLQPFIRLDSARARNTAGMGLGLPIVVRVLRSEGAELILSNKPEGGLRALIRLPQPPM</sequence>
<dbReference type="Gene3D" id="3.30.565.10">
    <property type="entry name" value="Histidine kinase-like ATPase, C-terminal domain"/>
    <property type="match status" value="1"/>
</dbReference>
<dbReference type="InterPro" id="IPR036097">
    <property type="entry name" value="HisK_dim/P_sf"/>
</dbReference>
<feature type="transmembrane region" description="Helical" evidence="9">
    <location>
        <begin position="157"/>
        <end position="180"/>
    </location>
</feature>
<keyword evidence="13" id="KW-1185">Reference proteome</keyword>
<protein>
    <recommendedName>
        <fullName evidence="3">histidine kinase</fullName>
        <ecNumber evidence="3">2.7.13.3</ecNumber>
    </recommendedName>
</protein>
<dbReference type="SMART" id="SM00387">
    <property type="entry name" value="HATPase_c"/>
    <property type="match status" value="1"/>
</dbReference>
<keyword evidence="7" id="KW-0418">Kinase</keyword>
<keyword evidence="9" id="KW-0472">Membrane</keyword>
<evidence type="ECO:0000313" key="13">
    <source>
        <dbReference type="Proteomes" id="UP001218231"/>
    </source>
</evidence>
<dbReference type="PANTHER" id="PTHR44936:SF10">
    <property type="entry name" value="SENSOR PROTEIN RSTB"/>
    <property type="match status" value="1"/>
</dbReference>
<dbReference type="InterPro" id="IPR005467">
    <property type="entry name" value="His_kinase_dom"/>
</dbReference>
<evidence type="ECO:0000313" key="12">
    <source>
        <dbReference type="EMBL" id="WCT76133.1"/>
    </source>
</evidence>
<dbReference type="InterPro" id="IPR003594">
    <property type="entry name" value="HATPase_dom"/>
</dbReference>
<dbReference type="EMBL" id="CP117417">
    <property type="protein sequence ID" value="WCT76133.1"/>
    <property type="molecule type" value="Genomic_DNA"/>
</dbReference>
<dbReference type="PANTHER" id="PTHR44936">
    <property type="entry name" value="SENSOR PROTEIN CREC"/>
    <property type="match status" value="1"/>
</dbReference>
<evidence type="ECO:0000256" key="4">
    <source>
        <dbReference type="ARBA" id="ARBA00022553"/>
    </source>
</evidence>
<name>A0ABY7TSZ1_9SPHN</name>
<gene>
    <name evidence="12" type="ORF">PQ457_09230</name>
</gene>
<evidence type="ECO:0000256" key="1">
    <source>
        <dbReference type="ARBA" id="ARBA00000085"/>
    </source>
</evidence>
<reference evidence="12 13" key="1">
    <citation type="submission" date="2023-02" db="EMBL/GenBank/DDBJ databases">
        <title>Genome sequence of Novosphingobium humi KACC 19094.</title>
        <authorList>
            <person name="Kim S."/>
            <person name="Heo J."/>
            <person name="Kwon S.-W."/>
        </authorList>
    </citation>
    <scope>NUCLEOTIDE SEQUENCE [LARGE SCALE GENOMIC DNA]</scope>
    <source>
        <strain evidence="12 13">KACC 19094</strain>
    </source>
</reference>
<comment type="subcellular location">
    <subcellularLocation>
        <location evidence="2">Membrane</location>
    </subcellularLocation>
</comment>
<feature type="domain" description="HAMP" evidence="11">
    <location>
        <begin position="177"/>
        <end position="228"/>
    </location>
</feature>
<keyword evidence="4" id="KW-0597">Phosphoprotein</keyword>
<keyword evidence="9" id="KW-0812">Transmembrane</keyword>
<dbReference type="Gene3D" id="1.10.287.130">
    <property type="match status" value="1"/>
</dbReference>
<dbReference type="InterPro" id="IPR050980">
    <property type="entry name" value="2C_sensor_his_kinase"/>
</dbReference>